<dbReference type="GO" id="GO:0007420">
    <property type="term" value="P:brain development"/>
    <property type="evidence" value="ECO:0007669"/>
    <property type="project" value="TreeGrafter"/>
</dbReference>
<comment type="similarity">
    <text evidence="2">Belongs to the glucagon family.</text>
</comment>
<evidence type="ECO:0000256" key="8">
    <source>
        <dbReference type="SAM" id="SignalP"/>
    </source>
</evidence>
<evidence type="ECO:0000256" key="3">
    <source>
        <dbReference type="ARBA" id="ARBA00015460"/>
    </source>
</evidence>
<evidence type="ECO:0000256" key="7">
    <source>
        <dbReference type="SAM" id="MobiDB-lite"/>
    </source>
</evidence>
<keyword evidence="11" id="KW-1185">Reference proteome</keyword>
<feature type="region of interest" description="Disordered" evidence="7">
    <location>
        <begin position="97"/>
        <end position="121"/>
    </location>
</feature>
<keyword evidence="8" id="KW-0732">Signal</keyword>
<evidence type="ECO:0000313" key="10">
    <source>
        <dbReference type="Ensembl" id="ENSCLAP00000003001.1"/>
    </source>
</evidence>
<dbReference type="GO" id="GO:0005179">
    <property type="term" value="F:hormone activity"/>
    <property type="evidence" value="ECO:0007669"/>
    <property type="project" value="UniProtKB-KW"/>
</dbReference>
<sequence>MLLLLLLLMLRGTTALPPLPRAARHSDGTFTSELSRLRDSARLQRLLQGLVGKRSEQDTENSTAGSKPVDGPLCLLWLDTRTPQAWPLGRPLGRAASPWLPPGTRPGAEFSELAGTTQRPD</sequence>
<dbReference type="GO" id="GO:0005615">
    <property type="term" value="C:extracellular space"/>
    <property type="evidence" value="ECO:0007669"/>
    <property type="project" value="TreeGrafter"/>
</dbReference>
<dbReference type="GO" id="GO:0001664">
    <property type="term" value="F:G protein-coupled receptor binding"/>
    <property type="evidence" value="ECO:0007669"/>
    <property type="project" value="Ensembl"/>
</dbReference>
<dbReference type="AlphaFoldDB" id="A0A8C2UTP3"/>
<dbReference type="OMA" id="HAPFPWL"/>
<gene>
    <name evidence="10" type="primary">SCT</name>
</gene>
<keyword evidence="5" id="KW-0372">Hormone</keyword>
<dbReference type="GO" id="GO:0090274">
    <property type="term" value="P:positive regulation of somatostatin secretion"/>
    <property type="evidence" value="ECO:0007669"/>
    <property type="project" value="TreeGrafter"/>
</dbReference>
<dbReference type="PROSITE" id="PS00260">
    <property type="entry name" value="GLUCAGON"/>
    <property type="match status" value="1"/>
</dbReference>
<dbReference type="SMART" id="SM00070">
    <property type="entry name" value="GLUCA"/>
    <property type="match status" value="1"/>
</dbReference>
<evidence type="ECO:0000259" key="9">
    <source>
        <dbReference type="PROSITE" id="PS00260"/>
    </source>
</evidence>
<feature type="domain" description="Glucagon / GIP / secretin / VIP family" evidence="9">
    <location>
        <begin position="25"/>
        <end position="47"/>
    </location>
</feature>
<comment type="subcellular location">
    <subcellularLocation>
        <location evidence="1">Secreted</location>
    </subcellularLocation>
</comment>
<dbReference type="GeneTree" id="ENSGT00390000002624"/>
<protein>
    <recommendedName>
        <fullName evidence="3">Secretin</fullName>
    </recommendedName>
</protein>
<feature type="region of interest" description="Disordered" evidence="7">
    <location>
        <begin position="50"/>
        <end position="69"/>
    </location>
</feature>
<keyword evidence="6" id="KW-0027">Amidation</keyword>
<evidence type="ECO:0000256" key="1">
    <source>
        <dbReference type="ARBA" id="ARBA00004613"/>
    </source>
</evidence>
<proteinExistence type="inferred from homology"/>
<name>A0A8C2UTP3_CHILA</name>
<evidence type="ECO:0000256" key="2">
    <source>
        <dbReference type="ARBA" id="ARBA00008369"/>
    </source>
</evidence>
<dbReference type="PANTHER" id="PTHR17378:SF1">
    <property type="entry name" value="SECRETIN"/>
    <property type="match status" value="1"/>
</dbReference>
<dbReference type="GO" id="GO:0090187">
    <property type="term" value="P:positive regulation of pancreatic juice secretion"/>
    <property type="evidence" value="ECO:0007669"/>
    <property type="project" value="TreeGrafter"/>
</dbReference>
<dbReference type="GO" id="GO:1903640">
    <property type="term" value="P:negative regulation of gastrin-induced gastric acid secretion"/>
    <property type="evidence" value="ECO:0007669"/>
    <property type="project" value="TreeGrafter"/>
</dbReference>
<reference evidence="10" key="1">
    <citation type="submission" date="2025-08" db="UniProtKB">
        <authorList>
            <consortium name="Ensembl"/>
        </authorList>
    </citation>
    <scope>IDENTIFICATION</scope>
</reference>
<accession>A0A8C2UTP3</accession>
<organism evidence="10 11">
    <name type="scientific">Chinchilla lanigera</name>
    <name type="common">Long-tailed chinchilla</name>
    <name type="synonym">Chinchilla villidera</name>
    <dbReference type="NCBI Taxonomy" id="34839"/>
    <lineage>
        <taxon>Eukaryota</taxon>
        <taxon>Metazoa</taxon>
        <taxon>Chordata</taxon>
        <taxon>Craniata</taxon>
        <taxon>Vertebrata</taxon>
        <taxon>Euteleostomi</taxon>
        <taxon>Mammalia</taxon>
        <taxon>Eutheria</taxon>
        <taxon>Euarchontoglires</taxon>
        <taxon>Glires</taxon>
        <taxon>Rodentia</taxon>
        <taxon>Hystricomorpha</taxon>
        <taxon>Chinchillidae</taxon>
        <taxon>Chinchilla</taxon>
    </lineage>
</organism>
<evidence type="ECO:0000256" key="6">
    <source>
        <dbReference type="ARBA" id="ARBA00022815"/>
    </source>
</evidence>
<dbReference type="Pfam" id="PF00123">
    <property type="entry name" value="Hormone_2"/>
    <property type="match status" value="1"/>
</dbReference>
<dbReference type="Ensembl" id="ENSCLAT00000003063.1">
    <property type="protein sequence ID" value="ENSCLAP00000003001.1"/>
    <property type="gene ID" value="ENSCLAG00000002156.1"/>
</dbReference>
<dbReference type="Proteomes" id="UP000694398">
    <property type="component" value="Unassembled WGS sequence"/>
</dbReference>
<dbReference type="InterPro" id="IPR000532">
    <property type="entry name" value="Glucagon_GIP_secretin_VIP"/>
</dbReference>
<dbReference type="GO" id="GO:0007189">
    <property type="term" value="P:adenylate cyclase-activating G protein-coupled receptor signaling pathway"/>
    <property type="evidence" value="ECO:0007669"/>
    <property type="project" value="Ensembl"/>
</dbReference>
<dbReference type="InterPro" id="IPR015675">
    <property type="entry name" value="Prosecretin"/>
</dbReference>
<feature type="signal peptide" evidence="8">
    <location>
        <begin position="1"/>
        <end position="15"/>
    </location>
</feature>
<dbReference type="PANTHER" id="PTHR17378">
    <property type="entry name" value="SECRETIN"/>
    <property type="match status" value="1"/>
</dbReference>
<reference evidence="10" key="2">
    <citation type="submission" date="2025-09" db="UniProtKB">
        <authorList>
            <consortium name="Ensembl"/>
        </authorList>
    </citation>
    <scope>IDENTIFICATION</scope>
</reference>
<evidence type="ECO:0000256" key="5">
    <source>
        <dbReference type="ARBA" id="ARBA00022702"/>
    </source>
</evidence>
<feature type="chain" id="PRO_5045743192" description="Secretin" evidence="8">
    <location>
        <begin position="16"/>
        <end position="121"/>
    </location>
</feature>
<evidence type="ECO:0000256" key="4">
    <source>
        <dbReference type="ARBA" id="ARBA00022525"/>
    </source>
</evidence>
<evidence type="ECO:0000313" key="11">
    <source>
        <dbReference type="Proteomes" id="UP000694398"/>
    </source>
</evidence>
<keyword evidence="4" id="KW-0964">Secreted</keyword>
<dbReference type="Gene3D" id="6.10.250.590">
    <property type="match status" value="1"/>
</dbReference>